<dbReference type="OrthoDB" id="5552842at2759"/>
<dbReference type="Gene3D" id="3.30.420.10">
    <property type="entry name" value="Ribonuclease H-like superfamily/Ribonuclease H"/>
    <property type="match status" value="1"/>
</dbReference>
<dbReference type="InterPro" id="IPR039197">
    <property type="entry name" value="Mrs1/Cce1"/>
</dbReference>
<dbReference type="InterPro" id="IPR012337">
    <property type="entry name" value="RNaseH-like_sf"/>
</dbReference>
<dbReference type="EMBL" id="CP099428">
    <property type="protein sequence ID" value="USW58513.1"/>
    <property type="molecule type" value="Genomic_DNA"/>
</dbReference>
<dbReference type="GO" id="GO:0070336">
    <property type="term" value="F:flap-structured DNA binding"/>
    <property type="evidence" value="ECO:0007669"/>
    <property type="project" value="TreeGrafter"/>
</dbReference>
<dbReference type="GO" id="GO:0000402">
    <property type="term" value="F:crossed form four-way junction DNA binding"/>
    <property type="evidence" value="ECO:0007669"/>
    <property type="project" value="TreeGrafter"/>
</dbReference>
<evidence type="ECO:0000313" key="3">
    <source>
        <dbReference type="Proteomes" id="UP001056384"/>
    </source>
</evidence>
<dbReference type="InterPro" id="IPR015242">
    <property type="entry name" value="Ydc2_cat"/>
</dbReference>
<proteinExistence type="predicted"/>
<keyword evidence="3" id="KW-1185">Reference proteome</keyword>
<dbReference type="SUPFAM" id="SSF53098">
    <property type="entry name" value="Ribonuclease H-like"/>
    <property type="match status" value="1"/>
</dbReference>
<dbReference type="PANTHER" id="PTHR28072">
    <property type="entry name" value="CRUCIFORM CUTTING ENDONUCLEASE 1, MITOCHONDRIAL-RELATED"/>
    <property type="match status" value="1"/>
</dbReference>
<feature type="domain" description="Mitochondrial resolvase Ydc2 catalytic" evidence="1">
    <location>
        <begin position="52"/>
        <end position="323"/>
    </location>
</feature>
<gene>
    <name evidence="2" type="ORF">Slin15195_G118320</name>
</gene>
<accession>A0A9Q9B6U5</accession>
<dbReference type="CDD" id="cd16963">
    <property type="entry name" value="CCE1"/>
    <property type="match status" value="1"/>
</dbReference>
<dbReference type="InterPro" id="IPR036397">
    <property type="entry name" value="RNaseH_sf"/>
</dbReference>
<evidence type="ECO:0000259" key="1">
    <source>
        <dbReference type="Pfam" id="PF09159"/>
    </source>
</evidence>
<dbReference type="Pfam" id="PF09159">
    <property type="entry name" value="Ydc2-catalyt"/>
    <property type="match status" value="1"/>
</dbReference>
<dbReference type="GO" id="GO:0005739">
    <property type="term" value="C:mitochondrion"/>
    <property type="evidence" value="ECO:0007669"/>
    <property type="project" value="TreeGrafter"/>
</dbReference>
<reference evidence="2" key="1">
    <citation type="submission" date="2022-06" db="EMBL/GenBank/DDBJ databases">
        <title>Complete genome sequences of two strains of the flax pathogen Septoria linicola.</title>
        <authorList>
            <person name="Lapalu N."/>
            <person name="Simon A."/>
            <person name="Demenou B."/>
            <person name="Paumier D."/>
            <person name="Guillot M.-P."/>
            <person name="Gout L."/>
            <person name="Valade R."/>
        </authorList>
    </citation>
    <scope>NUCLEOTIDE SEQUENCE</scope>
    <source>
        <strain evidence="2">SE15195</strain>
    </source>
</reference>
<dbReference type="GO" id="GO:0000403">
    <property type="term" value="F:Y-form DNA binding"/>
    <property type="evidence" value="ECO:0007669"/>
    <property type="project" value="TreeGrafter"/>
</dbReference>
<organism evidence="2 3">
    <name type="scientific">Septoria linicola</name>
    <dbReference type="NCBI Taxonomy" id="215465"/>
    <lineage>
        <taxon>Eukaryota</taxon>
        <taxon>Fungi</taxon>
        <taxon>Dikarya</taxon>
        <taxon>Ascomycota</taxon>
        <taxon>Pezizomycotina</taxon>
        <taxon>Dothideomycetes</taxon>
        <taxon>Dothideomycetidae</taxon>
        <taxon>Mycosphaerellales</taxon>
        <taxon>Mycosphaerellaceae</taxon>
        <taxon>Septoria</taxon>
    </lineage>
</organism>
<dbReference type="GO" id="GO:0004520">
    <property type="term" value="F:DNA endonuclease activity"/>
    <property type="evidence" value="ECO:0007669"/>
    <property type="project" value="TreeGrafter"/>
</dbReference>
<protein>
    <submittedName>
        <fullName evidence="2">Ribonuclease H-like superfamily, mitochondrial resolvase Ydc2, catalytic</fullName>
    </submittedName>
</protein>
<evidence type="ECO:0000313" key="2">
    <source>
        <dbReference type="EMBL" id="USW58513.1"/>
    </source>
</evidence>
<sequence length="335" mass="37253">MAAIRNVDHLKVWQLKYWAFLTGTSSPTKKAELQAALVQGLGCIRPNTGQRVVSVDMGIRNLAYCVVDVKPLSRIKDSSRTFTVSSWTRRDLLKPTAPEVSPLQNFASESTTTDSGEQLKRKLDTTAFTPAQLSKTAYNLVTSLLSHKPDDILIEQQRFRSGGATAIQEWTVRVNMLESMLWASLETLKASGPAKAFFPDVHAVAPRRVAEFWLSGQHVSLMPLDNMFEASSQKDVTAADTKSRRPRFKIEKKEKVDLVKKWVTGTGEGTNVNLEFKGQAAHVAQAFREQTSRSATKIAGGKLDDLADCLLQAIAHLRWEGNKRIIREMLSEEPA</sequence>
<dbReference type="Proteomes" id="UP001056384">
    <property type="component" value="Chromosome 11"/>
</dbReference>
<name>A0A9Q9B6U5_9PEZI</name>
<dbReference type="AlphaFoldDB" id="A0A9Q9B6U5"/>
<dbReference type="PANTHER" id="PTHR28072:SF1">
    <property type="entry name" value="CRUCIFORM CUTTING ENDONUCLEASE 1, MITOCHONDRIAL-RELATED"/>
    <property type="match status" value="1"/>
</dbReference>